<feature type="region of interest" description="Disordered" evidence="1">
    <location>
        <begin position="1"/>
        <end position="20"/>
    </location>
</feature>
<evidence type="ECO:0000313" key="2">
    <source>
        <dbReference type="EMBL" id="KAF2252865.1"/>
    </source>
</evidence>
<dbReference type="InterPro" id="IPR011009">
    <property type="entry name" value="Kinase-like_dom_sf"/>
</dbReference>
<gene>
    <name evidence="2" type="ORF">BU26DRAFT_501153</name>
</gene>
<dbReference type="RefSeq" id="XP_033687869.1">
    <property type="nucleotide sequence ID" value="XM_033826549.1"/>
</dbReference>
<dbReference type="GeneID" id="54579879"/>
<dbReference type="PANTHER" id="PTHR21310:SF56">
    <property type="entry name" value="AMINOGLYCOSIDE PHOSPHOTRANSFERASE DOMAIN-CONTAINING PROTEIN"/>
    <property type="match status" value="1"/>
</dbReference>
<evidence type="ECO:0000256" key="1">
    <source>
        <dbReference type="SAM" id="MobiDB-lite"/>
    </source>
</evidence>
<accession>A0A6A6IQN8</accession>
<name>A0A6A6IQN8_9PLEO</name>
<protein>
    <submittedName>
        <fullName evidence="2">Uncharacterized protein</fullName>
    </submittedName>
</protein>
<reference evidence="2" key="1">
    <citation type="journal article" date="2020" name="Stud. Mycol.">
        <title>101 Dothideomycetes genomes: a test case for predicting lifestyles and emergence of pathogens.</title>
        <authorList>
            <person name="Haridas S."/>
            <person name="Albert R."/>
            <person name="Binder M."/>
            <person name="Bloem J."/>
            <person name="Labutti K."/>
            <person name="Salamov A."/>
            <person name="Andreopoulos B."/>
            <person name="Baker S."/>
            <person name="Barry K."/>
            <person name="Bills G."/>
            <person name="Bluhm B."/>
            <person name="Cannon C."/>
            <person name="Castanera R."/>
            <person name="Culley D."/>
            <person name="Daum C."/>
            <person name="Ezra D."/>
            <person name="Gonzalez J."/>
            <person name="Henrissat B."/>
            <person name="Kuo A."/>
            <person name="Liang C."/>
            <person name="Lipzen A."/>
            <person name="Lutzoni F."/>
            <person name="Magnuson J."/>
            <person name="Mondo S."/>
            <person name="Nolan M."/>
            <person name="Ohm R."/>
            <person name="Pangilinan J."/>
            <person name="Park H.-J."/>
            <person name="Ramirez L."/>
            <person name="Alfaro M."/>
            <person name="Sun H."/>
            <person name="Tritt A."/>
            <person name="Yoshinaga Y."/>
            <person name="Zwiers L.-H."/>
            <person name="Turgeon B."/>
            <person name="Goodwin S."/>
            <person name="Spatafora J."/>
            <person name="Crous P."/>
            <person name="Grigoriev I."/>
        </authorList>
    </citation>
    <scope>NUCLEOTIDE SEQUENCE</scope>
    <source>
        <strain evidence="2">CBS 122368</strain>
    </source>
</reference>
<dbReference type="AlphaFoldDB" id="A0A6A6IQN8"/>
<dbReference type="InterPro" id="IPR051678">
    <property type="entry name" value="AGP_Transferase"/>
</dbReference>
<organism evidence="2 3">
    <name type="scientific">Trematosphaeria pertusa</name>
    <dbReference type="NCBI Taxonomy" id="390896"/>
    <lineage>
        <taxon>Eukaryota</taxon>
        <taxon>Fungi</taxon>
        <taxon>Dikarya</taxon>
        <taxon>Ascomycota</taxon>
        <taxon>Pezizomycotina</taxon>
        <taxon>Dothideomycetes</taxon>
        <taxon>Pleosporomycetidae</taxon>
        <taxon>Pleosporales</taxon>
        <taxon>Massarineae</taxon>
        <taxon>Trematosphaeriaceae</taxon>
        <taxon>Trematosphaeria</taxon>
    </lineage>
</organism>
<proteinExistence type="predicted"/>
<keyword evidence="3" id="KW-1185">Reference proteome</keyword>
<evidence type="ECO:0000313" key="3">
    <source>
        <dbReference type="Proteomes" id="UP000800094"/>
    </source>
</evidence>
<dbReference type="Proteomes" id="UP000800094">
    <property type="component" value="Unassembled WGS sequence"/>
</dbReference>
<dbReference type="PANTHER" id="PTHR21310">
    <property type="entry name" value="AMINOGLYCOSIDE PHOSPHOTRANSFERASE-RELATED-RELATED"/>
    <property type="match status" value="1"/>
</dbReference>
<dbReference type="EMBL" id="ML987191">
    <property type="protein sequence ID" value="KAF2252865.1"/>
    <property type="molecule type" value="Genomic_DNA"/>
</dbReference>
<dbReference type="SUPFAM" id="SSF56112">
    <property type="entry name" value="Protein kinase-like (PK-like)"/>
    <property type="match status" value="1"/>
</dbReference>
<dbReference type="OrthoDB" id="10003767at2759"/>
<sequence>MGDLHEANAVQPPDAPSMYEEDCDDVPEHNDAASTTSTVAFDHETFETFKKKVLKLCQDLWSLKADAFQIIRMEGGGYNRVIGITTTPPAKEPTTLQRWVNQIPPSIKMFDLSSNNAIGERYTIQHRFLGKPIQEVYSDMNTQQRISFARELGSALAEMSKHSTPFPGTLDPYTASPSRDELRILRLQCPPRNAFHPASTEENIPSTAQTVFEFLKTQFARQREYDLSCNREYLNPWSKLWPIIQAMNTMGLFTDNSYYLTHMDFEPRNILIHITSPQTAKLSAIMDWDEAANDTPADPENQLVKKDFEEVVGETYLKYSYTLEYRLARTICRLAIMGVHSSDDYAAIEAVIEEWNERYPGAAVKGLYDFDDDEEDE</sequence>